<sequence>MKPTIMAPAFDSLCTRQQALRSGLTDSCLRNMSHRRVLHGVYRSPTVPPTHHLRCSAAALRLPSRAVLTGRSAATLYGVPLARGSDPVEVIVSGCKRAHGIRSWDVRCRESEKVPWAGIHVATVERACFDMLVRHSVAYGVAYCDAVIRAGLVSIPRLAAHLEGRSDDRIVRVRRVFDLLDGRAESVPESVLRVTLVLAGMRPTPQLEVRGTSGVIARVDLGFEEAKLAVEYDGAWHGDPRRFYRDQRRLAALRARGWHVIVVTSEQLTCESRELVQRIRAKLHERSPGFA</sequence>
<evidence type="ECO:0000259" key="1">
    <source>
        <dbReference type="Pfam" id="PF04480"/>
    </source>
</evidence>
<dbReference type="Gene3D" id="3.40.960.10">
    <property type="entry name" value="VSR Endonuclease"/>
    <property type="match status" value="1"/>
</dbReference>
<comment type="caution">
    <text evidence="2">The sequence shown here is derived from an EMBL/GenBank/DDBJ whole genome shotgun (WGS) entry which is preliminary data.</text>
</comment>
<dbReference type="InParanoid" id="A0A2T0GVI4"/>
<dbReference type="Proteomes" id="UP000239352">
    <property type="component" value="Unassembled WGS sequence"/>
</dbReference>
<dbReference type="EMBL" id="PVSR01000019">
    <property type="protein sequence ID" value="PRW63126.1"/>
    <property type="molecule type" value="Genomic_DNA"/>
</dbReference>
<evidence type="ECO:0000313" key="3">
    <source>
        <dbReference type="Proteomes" id="UP000239352"/>
    </source>
</evidence>
<organism evidence="2 3">
    <name type="scientific">Actinopolyspora mortivallis</name>
    <dbReference type="NCBI Taxonomy" id="33906"/>
    <lineage>
        <taxon>Bacteria</taxon>
        <taxon>Bacillati</taxon>
        <taxon>Actinomycetota</taxon>
        <taxon>Actinomycetes</taxon>
        <taxon>Actinopolysporales</taxon>
        <taxon>Actinopolysporaceae</taxon>
        <taxon>Actinopolyspora</taxon>
    </lineage>
</organism>
<accession>A0A2T0GVI4</accession>
<dbReference type="InterPro" id="IPR011335">
    <property type="entry name" value="Restrct_endonuc-II-like"/>
</dbReference>
<dbReference type="RefSeq" id="WP_106114026.1">
    <property type="nucleotide sequence ID" value="NZ_PVSR01000019.1"/>
</dbReference>
<keyword evidence="3" id="KW-1185">Reference proteome</keyword>
<feature type="domain" description="DUF559" evidence="1">
    <location>
        <begin position="219"/>
        <end position="283"/>
    </location>
</feature>
<evidence type="ECO:0000313" key="2">
    <source>
        <dbReference type="EMBL" id="PRW63126.1"/>
    </source>
</evidence>
<name>A0A2T0GVI4_ACTMO</name>
<protein>
    <recommendedName>
        <fullName evidence="1">DUF559 domain-containing protein</fullName>
    </recommendedName>
</protein>
<proteinExistence type="predicted"/>
<dbReference type="InterPro" id="IPR007569">
    <property type="entry name" value="DUF559"/>
</dbReference>
<dbReference type="AlphaFoldDB" id="A0A2T0GVI4"/>
<dbReference type="SUPFAM" id="SSF52980">
    <property type="entry name" value="Restriction endonuclease-like"/>
    <property type="match status" value="1"/>
</dbReference>
<dbReference type="Pfam" id="PF04480">
    <property type="entry name" value="DUF559"/>
    <property type="match status" value="1"/>
</dbReference>
<gene>
    <name evidence="2" type="ORF">CEP50_11895</name>
</gene>
<reference evidence="2 3" key="1">
    <citation type="submission" date="2018-03" db="EMBL/GenBank/DDBJ databases">
        <title>Actinopolyspora mortivallis from Sahara, screening for active biomolecules.</title>
        <authorList>
            <person name="Selama O."/>
            <person name="Wellington E.M.H."/>
            <person name="Hacene H."/>
        </authorList>
    </citation>
    <scope>NUCLEOTIDE SEQUENCE [LARGE SCALE GENOMIC DNA]</scope>
    <source>
        <strain evidence="2 3">M5A</strain>
    </source>
</reference>